<dbReference type="Proteomes" id="UP000236248">
    <property type="component" value="Chromosome NCAV"/>
</dbReference>
<keyword evidence="2" id="KW-1185">Reference proteome</keyword>
<dbReference type="EMBL" id="LT981265">
    <property type="protein sequence ID" value="SPC34344.1"/>
    <property type="molecule type" value="Genomic_DNA"/>
</dbReference>
<dbReference type="AlphaFoldDB" id="A0A2K5ARW6"/>
<dbReference type="RefSeq" id="WP_103286987.1">
    <property type="nucleotide sequence ID" value="NZ_LT981265.1"/>
</dbReference>
<dbReference type="KEGG" id="ncv:NCAV_1177"/>
<dbReference type="GeneID" id="41595183"/>
<organism evidence="1 2">
    <name type="scientific">Candidatus Nitrosocaldus cavascurensis</name>
    <dbReference type="NCBI Taxonomy" id="2058097"/>
    <lineage>
        <taxon>Archaea</taxon>
        <taxon>Nitrososphaerota</taxon>
        <taxon>Nitrososphaeria</taxon>
        <taxon>Candidatus Nitrosocaldales</taxon>
        <taxon>Candidatus Nitrosocaldaceae</taxon>
        <taxon>Candidatus Nitrosocaldus</taxon>
    </lineage>
</organism>
<evidence type="ECO:0008006" key="3">
    <source>
        <dbReference type="Google" id="ProtNLM"/>
    </source>
</evidence>
<reference evidence="2" key="1">
    <citation type="submission" date="2018-01" db="EMBL/GenBank/DDBJ databases">
        <authorList>
            <person name="Kerou L M."/>
        </authorList>
    </citation>
    <scope>NUCLEOTIDE SEQUENCE [LARGE SCALE GENOMIC DNA]</scope>
    <source>
        <strain evidence="2">SCU2</strain>
    </source>
</reference>
<evidence type="ECO:0000313" key="2">
    <source>
        <dbReference type="Proteomes" id="UP000236248"/>
    </source>
</evidence>
<evidence type="ECO:0000313" key="1">
    <source>
        <dbReference type="EMBL" id="SPC34344.1"/>
    </source>
</evidence>
<accession>A0A2K5ARW6</accession>
<proteinExistence type="predicted"/>
<name>A0A2K5ARW6_9ARCH</name>
<gene>
    <name evidence="1" type="ORF">NCAV_1177</name>
</gene>
<protein>
    <recommendedName>
        <fullName evidence="3">EVE domain-containing protein</fullName>
    </recommendedName>
</protein>
<sequence length="135" mass="15601">MTNYIMRIANNEEFETSIFSRRAYYTAMRRRWEKGMKILLAKKIEGKGDAFIGYAVVDKALSIDELSMEERDMCRRNGWNTKIVFSRLVRLQPPIPIKYTPVGRWPQKGALLHGAPIGDDDLNSVIELASMKINY</sequence>